<dbReference type="InterPro" id="IPR050303">
    <property type="entry name" value="GatZ_KbaZ_carbometab"/>
</dbReference>
<keyword evidence="6 9" id="KW-0812">Transmembrane</keyword>
<gene>
    <name evidence="10" type="ORF">UAU_04252</name>
</gene>
<sequence>MTGVAIFTGIWYFIVKADWGYGLNHAIRQPIFSAMLIGIVMGDLKQAMIIGAAVEVLYIGLVPAGSNMPADDALAGLIAVPIALQANLEPSIAIAIAVPVGIVGVFIDQLRKTLNATFIHMADKYAEEGDTRKITLAATLYPLLLSFVLRFPIPFLANLYGADAVTKVMNAIPEWLTHGFTVAGGMLPALGFAITIFVIGKKELLPWFFIGYFLVQYAGLPVMGAAVFGICAVLLITINKRQSQEA</sequence>
<keyword evidence="3" id="KW-1003">Cell membrane</keyword>
<feature type="transmembrane region" description="Helical" evidence="9">
    <location>
        <begin position="175"/>
        <end position="200"/>
    </location>
</feature>
<dbReference type="GO" id="GO:0009401">
    <property type="term" value="P:phosphoenolpyruvate-dependent sugar phosphotransferase system"/>
    <property type="evidence" value="ECO:0007669"/>
    <property type="project" value="UniProtKB-KW"/>
</dbReference>
<protein>
    <submittedName>
        <fullName evidence="10">Uncharacterized protein</fullName>
    </submittedName>
</protein>
<dbReference type="GO" id="GO:0005886">
    <property type="term" value="C:plasma membrane"/>
    <property type="evidence" value="ECO:0007669"/>
    <property type="project" value="UniProtKB-SubCell"/>
</dbReference>
<keyword evidence="7 9" id="KW-1133">Transmembrane helix</keyword>
<accession>R2SJS6</accession>
<evidence type="ECO:0000256" key="8">
    <source>
        <dbReference type="ARBA" id="ARBA00023136"/>
    </source>
</evidence>
<dbReference type="Pfam" id="PF03609">
    <property type="entry name" value="EII-Sor"/>
    <property type="match status" value="1"/>
</dbReference>
<dbReference type="PANTHER" id="PTHR32502">
    <property type="entry name" value="N-ACETYLGALACTOSAMINE PERMEASE II COMPONENT-RELATED"/>
    <property type="match status" value="1"/>
</dbReference>
<evidence type="ECO:0000256" key="4">
    <source>
        <dbReference type="ARBA" id="ARBA00022597"/>
    </source>
</evidence>
<evidence type="ECO:0000256" key="1">
    <source>
        <dbReference type="ARBA" id="ARBA00004651"/>
    </source>
</evidence>
<dbReference type="PROSITE" id="PS51106">
    <property type="entry name" value="PTS_EIIC_TYPE_4"/>
    <property type="match status" value="1"/>
</dbReference>
<comment type="subcellular location">
    <subcellularLocation>
        <location evidence="1">Cell membrane</location>
        <topology evidence="1">Multi-pass membrane protein</topology>
    </subcellularLocation>
</comment>
<keyword evidence="8 9" id="KW-0472">Membrane</keyword>
<dbReference type="eggNOG" id="COG3715">
    <property type="taxonomic scope" value="Bacteria"/>
</dbReference>
<evidence type="ECO:0000256" key="7">
    <source>
        <dbReference type="ARBA" id="ARBA00022989"/>
    </source>
</evidence>
<dbReference type="PATRIC" id="fig|1158607.3.peg.4229"/>
<evidence type="ECO:0000256" key="9">
    <source>
        <dbReference type="SAM" id="Phobius"/>
    </source>
</evidence>
<comment type="caution">
    <text evidence="10">The sequence shown here is derived from an EMBL/GenBank/DDBJ whole genome shotgun (WGS) entry which is preliminary data.</text>
</comment>
<name>R2SJS6_9ENTE</name>
<dbReference type="Proteomes" id="UP000013782">
    <property type="component" value="Unassembled WGS sequence"/>
</dbReference>
<dbReference type="PANTHER" id="PTHR32502:SF8">
    <property type="entry name" value="N-ACETYLGALACTOSAMINE PERMEASE IIC COMPONENT 1"/>
    <property type="match status" value="1"/>
</dbReference>
<keyword evidence="4" id="KW-0762">Sugar transport</keyword>
<dbReference type="OrthoDB" id="1649937at2"/>
<reference evidence="10 11" key="1">
    <citation type="submission" date="2013-02" db="EMBL/GenBank/DDBJ databases">
        <title>The Genome Sequence of Enterococcus pallens BAA-351.</title>
        <authorList>
            <consortium name="The Broad Institute Genome Sequencing Platform"/>
            <consortium name="The Broad Institute Genome Sequencing Center for Infectious Disease"/>
            <person name="Earl A.M."/>
            <person name="Gilmore M.S."/>
            <person name="Lebreton F."/>
            <person name="Walker B."/>
            <person name="Young S.K."/>
            <person name="Zeng Q."/>
            <person name="Gargeya S."/>
            <person name="Fitzgerald M."/>
            <person name="Haas B."/>
            <person name="Abouelleil A."/>
            <person name="Alvarado L."/>
            <person name="Arachchi H.M."/>
            <person name="Berlin A.M."/>
            <person name="Chapman S.B."/>
            <person name="Dewar J."/>
            <person name="Goldberg J."/>
            <person name="Griggs A."/>
            <person name="Gujja S."/>
            <person name="Hansen M."/>
            <person name="Howarth C."/>
            <person name="Imamovic A."/>
            <person name="Larimer J."/>
            <person name="McCowan C."/>
            <person name="Murphy C."/>
            <person name="Neiman D."/>
            <person name="Pearson M."/>
            <person name="Priest M."/>
            <person name="Roberts A."/>
            <person name="Saif S."/>
            <person name="Shea T."/>
            <person name="Sisk P."/>
            <person name="Sykes S."/>
            <person name="Wortman J."/>
            <person name="Nusbaum C."/>
            <person name="Birren B."/>
        </authorList>
    </citation>
    <scope>NUCLEOTIDE SEQUENCE [LARGE SCALE GENOMIC DNA]</scope>
    <source>
        <strain evidence="10 11">ATCC BAA-351</strain>
    </source>
</reference>
<dbReference type="EMBL" id="AJAQ01000045">
    <property type="protein sequence ID" value="EOH88434.1"/>
    <property type="molecule type" value="Genomic_DNA"/>
</dbReference>
<dbReference type="STRING" id="160454.RV10_GL002727"/>
<keyword evidence="5" id="KW-0598">Phosphotransferase system</keyword>
<evidence type="ECO:0000256" key="5">
    <source>
        <dbReference type="ARBA" id="ARBA00022683"/>
    </source>
</evidence>
<evidence type="ECO:0000313" key="11">
    <source>
        <dbReference type="Proteomes" id="UP000013782"/>
    </source>
</evidence>
<keyword evidence="11" id="KW-1185">Reference proteome</keyword>
<evidence type="ECO:0000256" key="6">
    <source>
        <dbReference type="ARBA" id="ARBA00022692"/>
    </source>
</evidence>
<evidence type="ECO:0000256" key="3">
    <source>
        <dbReference type="ARBA" id="ARBA00022475"/>
    </source>
</evidence>
<dbReference type="HOGENOM" id="CLU_069101_3_1_9"/>
<dbReference type="RefSeq" id="WP_010759196.1">
    <property type="nucleotide sequence ID" value="NZ_ASWD01000003.1"/>
</dbReference>
<keyword evidence="2" id="KW-0813">Transport</keyword>
<proteinExistence type="predicted"/>
<feature type="transmembrane region" description="Helical" evidence="9">
    <location>
        <begin position="212"/>
        <end position="238"/>
    </location>
</feature>
<dbReference type="AlphaFoldDB" id="R2SJS6"/>
<evidence type="ECO:0000313" key="10">
    <source>
        <dbReference type="EMBL" id="EOH88434.1"/>
    </source>
</evidence>
<organism evidence="10 11">
    <name type="scientific">Enterococcus pallens ATCC BAA-351</name>
    <dbReference type="NCBI Taxonomy" id="1158607"/>
    <lineage>
        <taxon>Bacteria</taxon>
        <taxon>Bacillati</taxon>
        <taxon>Bacillota</taxon>
        <taxon>Bacilli</taxon>
        <taxon>Lactobacillales</taxon>
        <taxon>Enterococcaceae</taxon>
        <taxon>Enterococcus</taxon>
    </lineage>
</organism>
<dbReference type="InterPro" id="IPR004700">
    <property type="entry name" value="PTS_IIC_man"/>
</dbReference>
<evidence type="ECO:0000256" key="2">
    <source>
        <dbReference type="ARBA" id="ARBA00022448"/>
    </source>
</evidence>